<keyword evidence="8" id="KW-0028">Amino-acid biosynthesis</keyword>
<keyword evidence="4 9" id="KW-0547">Nucleotide-binding</keyword>
<keyword evidence="12" id="KW-1185">Reference proteome</keyword>
<dbReference type="Gene3D" id="3.40.50.620">
    <property type="entry name" value="HUPs"/>
    <property type="match status" value="2"/>
</dbReference>
<dbReference type="InterPro" id="IPR017932">
    <property type="entry name" value="GATase_2_dom"/>
</dbReference>
<evidence type="ECO:0000256" key="2">
    <source>
        <dbReference type="ARBA" id="ARBA00005752"/>
    </source>
</evidence>
<dbReference type="GO" id="GO:0006529">
    <property type="term" value="P:asparagine biosynthetic process"/>
    <property type="evidence" value="ECO:0007669"/>
    <property type="project" value="UniProtKB-KW"/>
</dbReference>
<dbReference type="InterPro" id="IPR051786">
    <property type="entry name" value="ASN_synthetase/amidase"/>
</dbReference>
<gene>
    <name evidence="11" type="primary">asnB</name>
    <name evidence="11" type="ORF">CU669_11020</name>
</gene>
<evidence type="ECO:0000256" key="4">
    <source>
        <dbReference type="ARBA" id="ARBA00022741"/>
    </source>
</evidence>
<feature type="binding site" evidence="9">
    <location>
        <position position="100"/>
    </location>
    <ligand>
        <name>L-glutamine</name>
        <dbReference type="ChEBI" id="CHEBI:58359"/>
    </ligand>
</feature>
<dbReference type="PANTHER" id="PTHR43284:SF1">
    <property type="entry name" value="ASPARAGINE SYNTHETASE"/>
    <property type="match status" value="1"/>
</dbReference>
<organism evidence="11 12">
    <name type="scientific">Paramagnetospirillum kuznetsovii</name>
    <dbReference type="NCBI Taxonomy" id="2053833"/>
    <lineage>
        <taxon>Bacteria</taxon>
        <taxon>Pseudomonadati</taxon>
        <taxon>Pseudomonadota</taxon>
        <taxon>Alphaproteobacteria</taxon>
        <taxon>Rhodospirillales</taxon>
        <taxon>Magnetospirillaceae</taxon>
        <taxon>Paramagnetospirillum</taxon>
    </lineage>
</organism>
<protein>
    <recommendedName>
        <fullName evidence="3">asparagine synthase (glutamine-hydrolyzing)</fullName>
        <ecNumber evidence="3">6.3.5.4</ecNumber>
    </recommendedName>
</protein>
<dbReference type="SUPFAM" id="SSF52402">
    <property type="entry name" value="Adenine nucleotide alpha hydrolases-like"/>
    <property type="match status" value="1"/>
</dbReference>
<reference evidence="11 12" key="1">
    <citation type="submission" date="2017-11" db="EMBL/GenBank/DDBJ databases">
        <title>Draft genome sequence of magnetotactic bacterium Magnetospirillum kuznetsovii LBB-42.</title>
        <authorList>
            <person name="Grouzdev D.S."/>
            <person name="Rysina M.S."/>
            <person name="Baslerov R.V."/>
            <person name="Koziaeva V."/>
        </authorList>
    </citation>
    <scope>NUCLEOTIDE SEQUENCE [LARGE SCALE GENOMIC DNA]</scope>
    <source>
        <strain evidence="11 12">LBB-42</strain>
    </source>
</reference>
<dbReference type="AlphaFoldDB" id="A0A364NXV9"/>
<dbReference type="EMBL" id="PGTO01000007">
    <property type="protein sequence ID" value="RAU21830.1"/>
    <property type="molecule type" value="Genomic_DNA"/>
</dbReference>
<accession>A0A364NXV9</accession>
<dbReference type="PANTHER" id="PTHR43284">
    <property type="entry name" value="ASPARAGINE SYNTHETASE (GLUTAMINE-HYDROLYZING)"/>
    <property type="match status" value="1"/>
</dbReference>
<evidence type="ECO:0000256" key="6">
    <source>
        <dbReference type="ARBA" id="ARBA00022962"/>
    </source>
</evidence>
<dbReference type="GO" id="GO:0005524">
    <property type="term" value="F:ATP binding"/>
    <property type="evidence" value="ECO:0007669"/>
    <property type="project" value="UniProtKB-KW"/>
</dbReference>
<comment type="pathway">
    <text evidence="1">Amino-acid biosynthesis; L-asparagine biosynthesis; L-asparagine from L-aspartate (L-Gln route): step 1/1.</text>
</comment>
<comment type="similarity">
    <text evidence="2">Belongs to the asparagine synthetase family.</text>
</comment>
<keyword evidence="8" id="KW-0061">Asparagine biosynthesis</keyword>
<evidence type="ECO:0000256" key="7">
    <source>
        <dbReference type="ARBA" id="ARBA00048741"/>
    </source>
</evidence>
<dbReference type="CDD" id="cd00712">
    <property type="entry name" value="AsnB"/>
    <property type="match status" value="1"/>
</dbReference>
<dbReference type="NCBIfam" id="TIGR01536">
    <property type="entry name" value="asn_synth_AEB"/>
    <property type="match status" value="1"/>
</dbReference>
<dbReference type="InterPro" id="IPR006426">
    <property type="entry name" value="Asn_synth_AEB"/>
</dbReference>
<dbReference type="InterPro" id="IPR014729">
    <property type="entry name" value="Rossmann-like_a/b/a_fold"/>
</dbReference>
<evidence type="ECO:0000256" key="8">
    <source>
        <dbReference type="PIRSR" id="PIRSR001589-1"/>
    </source>
</evidence>
<feature type="domain" description="Glutamine amidotransferase type-2" evidence="10">
    <location>
        <begin position="2"/>
        <end position="213"/>
    </location>
</feature>
<evidence type="ECO:0000313" key="12">
    <source>
        <dbReference type="Proteomes" id="UP000251075"/>
    </source>
</evidence>
<keyword evidence="6 8" id="KW-0315">Glutamine amidotransferase</keyword>
<name>A0A364NXV9_9PROT</name>
<dbReference type="InterPro" id="IPR001962">
    <property type="entry name" value="Asn_synthase"/>
</dbReference>
<dbReference type="PIRSF" id="PIRSF001589">
    <property type="entry name" value="Asn_synthetase_glu-h"/>
    <property type="match status" value="1"/>
</dbReference>
<evidence type="ECO:0000256" key="5">
    <source>
        <dbReference type="ARBA" id="ARBA00022840"/>
    </source>
</evidence>
<feature type="active site" description="For GATase activity" evidence="8">
    <location>
        <position position="2"/>
    </location>
</feature>
<comment type="catalytic activity">
    <reaction evidence="7">
        <text>L-aspartate + L-glutamine + ATP + H2O = L-asparagine + L-glutamate + AMP + diphosphate + H(+)</text>
        <dbReference type="Rhea" id="RHEA:12228"/>
        <dbReference type="ChEBI" id="CHEBI:15377"/>
        <dbReference type="ChEBI" id="CHEBI:15378"/>
        <dbReference type="ChEBI" id="CHEBI:29985"/>
        <dbReference type="ChEBI" id="CHEBI:29991"/>
        <dbReference type="ChEBI" id="CHEBI:30616"/>
        <dbReference type="ChEBI" id="CHEBI:33019"/>
        <dbReference type="ChEBI" id="CHEBI:58048"/>
        <dbReference type="ChEBI" id="CHEBI:58359"/>
        <dbReference type="ChEBI" id="CHEBI:456215"/>
        <dbReference type="EC" id="6.3.5.4"/>
    </reaction>
</comment>
<dbReference type="Pfam" id="PF13537">
    <property type="entry name" value="GATase_7"/>
    <property type="match status" value="1"/>
</dbReference>
<dbReference type="EC" id="6.3.5.4" evidence="3"/>
<evidence type="ECO:0000256" key="3">
    <source>
        <dbReference type="ARBA" id="ARBA00012737"/>
    </source>
</evidence>
<dbReference type="InterPro" id="IPR033738">
    <property type="entry name" value="AsnB_N"/>
</dbReference>
<sequence>MCGIAGYVGPAIAALPQAVGSQMATAIRYRGRDGEGEWTDGERVRLFHSRLSVIDLATGDQPMADSSGRYMATYNGEIYNYRALRRELEERGARFLTNSDTEVLLEGFKAWGPDVCRRLNGMFAFAIWDRHERALFIARDRLGKKPLAHASLGGVFYFASNIDAFTKCPGWSGTLSRAALHLLAMLGGLPGSATVFEQAHALPAGCWATLASGKTEPEVTRYWTFSCGKTKRPRLDDAIEEYGEILTDAVRIRLESDVPLALSFSGGVDSGTIAAICAKRLNTCPKVFTIDYDAPDDPSIEKQIAERTARLLGLDWHYINFDYRRDLLPRLPRAYQPYDQPTHQMPLVYSEILYEFMKPHATVVLCGGGADELFAGYDGMEAIARDDRRRMLERWLPKRFRRIETRFQGRNVGMGFCNDLIAYCQGRSGGGDPPEDKWLRQLTDDMQEAEVESLLDLHMFTALKWNAVDGLYRLPDISGLAAQVELRSPFLDYRMVEFAARQPQKFKIGDSARVDLNKFIPKKYYERFVPPDIAWAAKKGMGFNLCWNDSISSDPAFERLAAKAFGHLDESGIDAADYRAAHAAYLDGRRRGELYPSSSGQMMIGLMMGMWLATRTYPVSLGAEG</sequence>
<dbReference type="Gene3D" id="3.60.20.10">
    <property type="entry name" value="Glutamine Phosphoribosylpyrophosphate, subunit 1, domain 1"/>
    <property type="match status" value="1"/>
</dbReference>
<dbReference type="GO" id="GO:0004066">
    <property type="term" value="F:asparagine synthase (glutamine-hydrolyzing) activity"/>
    <property type="evidence" value="ECO:0007669"/>
    <property type="project" value="UniProtKB-EC"/>
</dbReference>
<feature type="binding site" evidence="9">
    <location>
        <position position="290"/>
    </location>
    <ligand>
        <name>ATP</name>
        <dbReference type="ChEBI" id="CHEBI:30616"/>
    </ligand>
</feature>
<dbReference type="PROSITE" id="PS51278">
    <property type="entry name" value="GATASE_TYPE_2"/>
    <property type="match status" value="1"/>
</dbReference>
<dbReference type="CDD" id="cd01991">
    <property type="entry name" value="Asn_synthase_B_C"/>
    <property type="match status" value="1"/>
</dbReference>
<dbReference type="Proteomes" id="UP000251075">
    <property type="component" value="Unassembled WGS sequence"/>
</dbReference>
<dbReference type="InterPro" id="IPR029055">
    <property type="entry name" value="Ntn_hydrolases_N"/>
</dbReference>
<evidence type="ECO:0000259" key="10">
    <source>
        <dbReference type="PROSITE" id="PS51278"/>
    </source>
</evidence>
<evidence type="ECO:0000256" key="1">
    <source>
        <dbReference type="ARBA" id="ARBA00005187"/>
    </source>
</evidence>
<dbReference type="Pfam" id="PF00733">
    <property type="entry name" value="Asn_synthase"/>
    <property type="match status" value="1"/>
</dbReference>
<comment type="caution">
    <text evidence="11">The sequence shown here is derived from an EMBL/GenBank/DDBJ whole genome shotgun (WGS) entry which is preliminary data.</text>
</comment>
<proteinExistence type="inferred from homology"/>
<dbReference type="SUPFAM" id="SSF56235">
    <property type="entry name" value="N-terminal nucleophile aminohydrolases (Ntn hydrolases)"/>
    <property type="match status" value="1"/>
</dbReference>
<evidence type="ECO:0000256" key="9">
    <source>
        <dbReference type="PIRSR" id="PIRSR001589-2"/>
    </source>
</evidence>
<evidence type="ECO:0000313" key="11">
    <source>
        <dbReference type="EMBL" id="RAU21830.1"/>
    </source>
</evidence>
<keyword evidence="5 9" id="KW-0067">ATP-binding</keyword>
<dbReference type="OrthoDB" id="9763290at2"/>
<dbReference type="RefSeq" id="WP_112144604.1">
    <property type="nucleotide sequence ID" value="NZ_PGTO01000007.1"/>
</dbReference>